<name>A0A1I7VNF9_LOALO</name>
<keyword evidence="1" id="KW-1185">Reference proteome</keyword>
<dbReference type="AlphaFoldDB" id="A0A1I7VNF9"/>
<reference evidence="2" key="2">
    <citation type="submission" date="2016-11" db="UniProtKB">
        <authorList>
            <consortium name="WormBaseParasite"/>
        </authorList>
    </citation>
    <scope>IDENTIFICATION</scope>
</reference>
<dbReference type="WBParaSite" id="EN70_4494">
    <property type="protein sequence ID" value="EN70_4494"/>
    <property type="gene ID" value="EN70_4494"/>
</dbReference>
<organism evidence="1 2">
    <name type="scientific">Loa loa</name>
    <name type="common">Eye worm</name>
    <name type="synonym">Filaria loa</name>
    <dbReference type="NCBI Taxonomy" id="7209"/>
    <lineage>
        <taxon>Eukaryota</taxon>
        <taxon>Metazoa</taxon>
        <taxon>Ecdysozoa</taxon>
        <taxon>Nematoda</taxon>
        <taxon>Chromadorea</taxon>
        <taxon>Rhabditida</taxon>
        <taxon>Spirurina</taxon>
        <taxon>Spiruromorpha</taxon>
        <taxon>Filarioidea</taxon>
        <taxon>Onchocercidae</taxon>
        <taxon>Loa</taxon>
    </lineage>
</organism>
<proteinExistence type="predicted"/>
<sequence length="159" mass="18428">MIEASCIRFTQLRRPVKLSYGESFTVCAGAITKQYCKELFPTYGFLIIALRYIYWWSHLLGNCVATKIRCIIIIKGSKIRQTRDLSDTLPKNNLRRKKETKKQEKLSFQEGSERRLISNLPLLLARSAFICPHCRYPLLSGFITTSALQFERKEATLFV</sequence>
<evidence type="ECO:0000313" key="2">
    <source>
        <dbReference type="WBParaSite" id="EN70_4494"/>
    </source>
</evidence>
<dbReference type="Proteomes" id="UP000095285">
    <property type="component" value="Unassembled WGS sequence"/>
</dbReference>
<accession>A0A1I7VNF9</accession>
<protein>
    <submittedName>
        <fullName evidence="2">Uncharacterized protein</fullName>
    </submittedName>
</protein>
<reference evidence="1" key="1">
    <citation type="submission" date="2012-04" db="EMBL/GenBank/DDBJ databases">
        <title>The Genome Sequence of Loa loa.</title>
        <authorList>
            <consortium name="The Broad Institute Genome Sequencing Platform"/>
            <consortium name="Broad Institute Genome Sequencing Center for Infectious Disease"/>
            <person name="Nutman T.B."/>
            <person name="Fink D.L."/>
            <person name="Russ C."/>
            <person name="Young S."/>
            <person name="Zeng Q."/>
            <person name="Gargeya S."/>
            <person name="Alvarado L."/>
            <person name="Berlin A."/>
            <person name="Chapman S.B."/>
            <person name="Chen Z."/>
            <person name="Freedman E."/>
            <person name="Gellesch M."/>
            <person name="Goldberg J."/>
            <person name="Griggs A."/>
            <person name="Gujja S."/>
            <person name="Heilman E.R."/>
            <person name="Heiman D."/>
            <person name="Howarth C."/>
            <person name="Mehta T."/>
            <person name="Neiman D."/>
            <person name="Pearson M."/>
            <person name="Roberts A."/>
            <person name="Saif S."/>
            <person name="Shea T."/>
            <person name="Shenoy N."/>
            <person name="Sisk P."/>
            <person name="Stolte C."/>
            <person name="Sykes S."/>
            <person name="White J."/>
            <person name="Yandava C."/>
            <person name="Haas B."/>
            <person name="Henn M.R."/>
            <person name="Nusbaum C."/>
            <person name="Birren B."/>
        </authorList>
    </citation>
    <scope>NUCLEOTIDE SEQUENCE [LARGE SCALE GENOMIC DNA]</scope>
</reference>
<evidence type="ECO:0000313" key="1">
    <source>
        <dbReference type="Proteomes" id="UP000095285"/>
    </source>
</evidence>